<proteinExistence type="predicted"/>
<feature type="transmembrane region" description="Helical" evidence="1">
    <location>
        <begin position="12"/>
        <end position="36"/>
    </location>
</feature>
<keyword evidence="1" id="KW-0812">Transmembrane</keyword>
<dbReference type="AlphaFoldDB" id="A0AAV4DV88"/>
<name>A0AAV4DV88_9GAST</name>
<evidence type="ECO:0000313" key="2">
    <source>
        <dbReference type="EMBL" id="GFO48070.1"/>
    </source>
</evidence>
<feature type="non-terminal residue" evidence="2">
    <location>
        <position position="1"/>
    </location>
</feature>
<keyword evidence="1" id="KW-0472">Membrane</keyword>
<evidence type="ECO:0000256" key="1">
    <source>
        <dbReference type="SAM" id="Phobius"/>
    </source>
</evidence>
<keyword evidence="3" id="KW-1185">Reference proteome</keyword>
<comment type="caution">
    <text evidence="2">The sequence shown here is derived from an EMBL/GenBank/DDBJ whole genome shotgun (WGS) entry which is preliminary data.</text>
</comment>
<evidence type="ECO:0000313" key="3">
    <source>
        <dbReference type="Proteomes" id="UP000735302"/>
    </source>
</evidence>
<reference evidence="2 3" key="1">
    <citation type="journal article" date="2021" name="Elife">
        <title>Chloroplast acquisition without the gene transfer in kleptoplastic sea slugs, Plakobranchus ocellatus.</title>
        <authorList>
            <person name="Maeda T."/>
            <person name="Takahashi S."/>
            <person name="Yoshida T."/>
            <person name="Shimamura S."/>
            <person name="Takaki Y."/>
            <person name="Nagai Y."/>
            <person name="Toyoda A."/>
            <person name="Suzuki Y."/>
            <person name="Arimoto A."/>
            <person name="Ishii H."/>
            <person name="Satoh N."/>
            <person name="Nishiyama T."/>
            <person name="Hasebe M."/>
            <person name="Maruyama T."/>
            <person name="Minagawa J."/>
            <person name="Obokata J."/>
            <person name="Shigenobu S."/>
        </authorList>
    </citation>
    <scope>NUCLEOTIDE SEQUENCE [LARGE SCALE GENOMIC DNA]</scope>
</reference>
<accession>A0AAV4DV88</accession>
<dbReference type="EMBL" id="BLXT01008374">
    <property type="protein sequence ID" value="GFO48070.1"/>
    <property type="molecule type" value="Genomic_DNA"/>
</dbReference>
<gene>
    <name evidence="2" type="ORF">PoB_007457500</name>
</gene>
<dbReference type="Proteomes" id="UP000735302">
    <property type="component" value="Unassembled WGS sequence"/>
</dbReference>
<organism evidence="2 3">
    <name type="scientific">Plakobranchus ocellatus</name>
    <dbReference type="NCBI Taxonomy" id="259542"/>
    <lineage>
        <taxon>Eukaryota</taxon>
        <taxon>Metazoa</taxon>
        <taxon>Spiralia</taxon>
        <taxon>Lophotrochozoa</taxon>
        <taxon>Mollusca</taxon>
        <taxon>Gastropoda</taxon>
        <taxon>Heterobranchia</taxon>
        <taxon>Euthyneura</taxon>
        <taxon>Panpulmonata</taxon>
        <taxon>Sacoglossa</taxon>
        <taxon>Placobranchoidea</taxon>
        <taxon>Plakobranchidae</taxon>
        <taxon>Plakobranchus</taxon>
    </lineage>
</organism>
<protein>
    <submittedName>
        <fullName evidence="2">Uncharacterized protein</fullName>
    </submittedName>
</protein>
<sequence>GELNESKTDVVYVAIGAIAAAVVVVSAVIVGGVCLCRQRKQCRKKEVKDDMQLRPLPDFSTSCNPKLSPEMKPTISGSEHTQNYHNRQPPVVMVYSEEDERDEKVYEIMSDTVERSLDFSRDCEHYEVPLPRGESHCERYKHPFSRGESDYEPYDVPLPREESALPKDRLNTQNTEPLLGHGEERILTIFVPSFESKYFLKKAQKGKCFYFLK</sequence>
<keyword evidence="1" id="KW-1133">Transmembrane helix</keyword>